<gene>
    <name evidence="2" type="ORF">M998_0845</name>
</gene>
<keyword evidence="1" id="KW-0732">Signal</keyword>
<dbReference type="Proteomes" id="UP000078224">
    <property type="component" value="Unassembled WGS sequence"/>
</dbReference>
<comment type="caution">
    <text evidence="2">The sequence shown here is derived from an EMBL/GenBank/DDBJ whole genome shotgun (WGS) entry which is preliminary data.</text>
</comment>
<protein>
    <submittedName>
        <fullName evidence="2">Putative periplasmic/exported protein</fullName>
    </submittedName>
</protein>
<dbReference type="EMBL" id="LXEW01000015">
    <property type="protein sequence ID" value="OAT53592.1"/>
    <property type="molecule type" value="Genomic_DNA"/>
</dbReference>
<accession>A0A1B7K0A2</accession>
<evidence type="ECO:0000313" key="3">
    <source>
        <dbReference type="Proteomes" id="UP000078224"/>
    </source>
</evidence>
<dbReference type="InterPro" id="IPR010412">
    <property type="entry name" value="DUF1007"/>
</dbReference>
<feature type="signal peptide" evidence="1">
    <location>
        <begin position="1"/>
        <end position="23"/>
    </location>
</feature>
<sequence>MTMTQLNALLLIILFSFSLKSLAHPHSFIEMQVAIETTQDNYSGLSYTWKMDPMTSADIAYELKGVKKDDPRWKQQEAIIMANVLMQNYFTDFYYQGKKVSFKQIPNSYHLEKEGFQLIFSFNTSFVSPLPIKDSQVEMLTYDPTFYVSMTYQNRQQIVLPLEVAANCTLVLKEAEITDAMRTYAFSLDTEQSPDEDLALGKQFAQRINIQCP</sequence>
<feature type="chain" id="PRO_5008595748" evidence="1">
    <location>
        <begin position="24"/>
        <end position="213"/>
    </location>
</feature>
<keyword evidence="3" id="KW-1185">Reference proteome</keyword>
<name>A0A1B7K0A2_9GAMM</name>
<reference evidence="2 3" key="1">
    <citation type="submission" date="2016-04" db="EMBL/GenBank/DDBJ databases">
        <title>ATOL: Assembling a taxonomically balanced genome-scale reconstruction of the evolutionary history of the Enterobacteriaceae.</title>
        <authorList>
            <person name="Plunkett G.III."/>
            <person name="Neeno-Eckwall E.C."/>
            <person name="Glasner J.D."/>
            <person name="Perna N.T."/>
        </authorList>
    </citation>
    <scope>NUCLEOTIDE SEQUENCE [LARGE SCALE GENOMIC DNA]</scope>
    <source>
        <strain evidence="2 3">ATCC 35613</strain>
    </source>
</reference>
<organism evidence="2 3">
    <name type="scientific">Providencia heimbachae ATCC 35613</name>
    <dbReference type="NCBI Taxonomy" id="1354272"/>
    <lineage>
        <taxon>Bacteria</taxon>
        <taxon>Pseudomonadati</taxon>
        <taxon>Pseudomonadota</taxon>
        <taxon>Gammaproteobacteria</taxon>
        <taxon>Enterobacterales</taxon>
        <taxon>Morganellaceae</taxon>
        <taxon>Providencia</taxon>
    </lineage>
</organism>
<dbReference type="AlphaFoldDB" id="A0A1B7K0A2"/>
<dbReference type="Pfam" id="PF06226">
    <property type="entry name" value="DUF1007"/>
    <property type="match status" value="1"/>
</dbReference>
<evidence type="ECO:0000256" key="1">
    <source>
        <dbReference type="SAM" id="SignalP"/>
    </source>
</evidence>
<dbReference type="PATRIC" id="fig|1354272.4.peg.867"/>
<evidence type="ECO:0000313" key="2">
    <source>
        <dbReference type="EMBL" id="OAT53592.1"/>
    </source>
</evidence>
<proteinExistence type="predicted"/>